<reference evidence="2 3" key="1">
    <citation type="submission" date="2016-05" db="EMBL/GenBank/DDBJ databases">
        <title>Comparative analysis of secretome profiles of manganese(II)-oxidizing ascomycete fungi.</title>
        <authorList>
            <consortium name="DOE Joint Genome Institute"/>
            <person name="Zeiner C.A."/>
            <person name="Purvine S.O."/>
            <person name="Zink E.M."/>
            <person name="Wu S."/>
            <person name="Pasa-Tolic L."/>
            <person name="Chaput D.L."/>
            <person name="Haridas S."/>
            <person name="Grigoriev I.V."/>
            <person name="Santelli C.M."/>
            <person name="Hansel C.M."/>
        </authorList>
    </citation>
    <scope>NUCLEOTIDE SEQUENCE [LARGE SCALE GENOMIC DNA]</scope>
    <source>
        <strain evidence="2 3">SRC1lrK2f</strain>
    </source>
</reference>
<protein>
    <recommendedName>
        <fullName evidence="4">Trichothecene 3-O-acetyltransferase</fullName>
    </recommendedName>
</protein>
<keyword evidence="3" id="KW-1185">Reference proteome</keyword>
<dbReference type="Proteomes" id="UP000077248">
    <property type="component" value="Unassembled WGS sequence"/>
</dbReference>
<proteinExistence type="predicted"/>
<dbReference type="KEGG" id="aalt:CC77DRAFT_841163"/>
<evidence type="ECO:0008006" key="4">
    <source>
        <dbReference type="Google" id="ProtNLM"/>
    </source>
</evidence>
<dbReference type="PANTHER" id="PTHR31896:SF64">
    <property type="entry name" value="TRICHOTHECENE 3-O-ACETYLTRANSFERASE"/>
    <property type="match status" value="1"/>
</dbReference>
<dbReference type="InterPro" id="IPR051283">
    <property type="entry name" value="Sec_Metabolite_Acyltrans"/>
</dbReference>
<gene>
    <name evidence="2" type="ORF">CC77DRAFT_841163</name>
</gene>
<dbReference type="InterPro" id="IPR023213">
    <property type="entry name" value="CAT-like_dom_sf"/>
</dbReference>
<dbReference type="GeneID" id="29118975"/>
<keyword evidence="1" id="KW-0808">Transferase</keyword>
<dbReference type="GO" id="GO:0016740">
    <property type="term" value="F:transferase activity"/>
    <property type="evidence" value="ECO:0007669"/>
    <property type="project" value="UniProtKB-KW"/>
</dbReference>
<dbReference type="Pfam" id="PF02458">
    <property type="entry name" value="Transferase"/>
    <property type="match status" value="1"/>
</dbReference>
<evidence type="ECO:0000256" key="1">
    <source>
        <dbReference type="ARBA" id="ARBA00022679"/>
    </source>
</evidence>
<dbReference type="EMBL" id="KV441477">
    <property type="protein sequence ID" value="OAG20928.1"/>
    <property type="molecule type" value="Genomic_DNA"/>
</dbReference>
<dbReference type="OMA" id="ANCNIED"/>
<accession>A0A177DNI5</accession>
<evidence type="ECO:0000313" key="2">
    <source>
        <dbReference type="EMBL" id="OAG20928.1"/>
    </source>
</evidence>
<dbReference type="VEuPathDB" id="FungiDB:CC77DRAFT_841163"/>
<dbReference type="RefSeq" id="XP_018386349.1">
    <property type="nucleotide sequence ID" value="XM_018533381.1"/>
</dbReference>
<evidence type="ECO:0000313" key="3">
    <source>
        <dbReference type="Proteomes" id="UP000077248"/>
    </source>
</evidence>
<dbReference type="AlphaFoldDB" id="A0A177DNI5"/>
<name>A0A177DNI5_ALTAL</name>
<organism evidence="2 3">
    <name type="scientific">Alternaria alternata</name>
    <name type="common">Alternaria rot fungus</name>
    <name type="synonym">Torula alternata</name>
    <dbReference type="NCBI Taxonomy" id="5599"/>
    <lineage>
        <taxon>Eukaryota</taxon>
        <taxon>Fungi</taxon>
        <taxon>Dikarya</taxon>
        <taxon>Ascomycota</taxon>
        <taxon>Pezizomycotina</taxon>
        <taxon>Dothideomycetes</taxon>
        <taxon>Pleosporomycetidae</taxon>
        <taxon>Pleosporales</taxon>
        <taxon>Pleosporineae</taxon>
        <taxon>Pleosporaceae</taxon>
        <taxon>Alternaria</taxon>
        <taxon>Alternaria sect. Alternaria</taxon>
        <taxon>Alternaria alternata complex</taxon>
    </lineage>
</organism>
<sequence>MSTKEIRIRPAGWENAPAEERFALSDMDHTMPKIYVQIVEIFRLTQPVDKAEIVDSMAKGLEFTLSQFPILAGGLKMDAENGRLWVTKKKDGEASLFVQDLEETFPSFDELDRTDFPAATFKGHLLLPKAVTEKQLFSPLGDNQKDDLIVSTFQINFIKGGLVLGIAIHHNCSDGPGCDGFLTTWARNSKAVINGTAFEVVPHGTMDRSRLSAKKPEAARWKELDRKFPVLKDGGGPPPPPPADFKMPELALRMWHFPKSKTEQLKSQAMAKTGESWISTYDAIMSILWKSITRSKLDLLHPDLAKEVILVHAVNTRKILDPPLQETMMGNAVALPRTEPIKISELIAENNLPEIAQRVRNSIKTITPQYVAELPEWIAGLDDRRWISINMSSFLGMDLAGTSWQGMNVYQKHDFGFGVAKAIRFPDPQFEGYVFVYPSRADVKDNAVDEGIEVCVCLEKGCHDRLMKDTELLRYAQPRGS</sequence>
<dbReference type="PANTHER" id="PTHR31896">
    <property type="entry name" value="FAMILY REGULATORY PROTEIN, PUTATIVE (AFU_ORTHOLOGUE AFUA_3G14730)-RELATED"/>
    <property type="match status" value="1"/>
</dbReference>
<dbReference type="Gene3D" id="3.30.559.10">
    <property type="entry name" value="Chloramphenicol acetyltransferase-like domain"/>
    <property type="match status" value="2"/>
</dbReference>